<accession>A0A2A3E2E2</accession>
<proteinExistence type="predicted"/>
<name>A0A2A3E2E2_APICC</name>
<organism evidence="1 2">
    <name type="scientific">Apis cerana cerana</name>
    <name type="common">Oriental honeybee</name>
    <dbReference type="NCBI Taxonomy" id="94128"/>
    <lineage>
        <taxon>Eukaryota</taxon>
        <taxon>Metazoa</taxon>
        <taxon>Ecdysozoa</taxon>
        <taxon>Arthropoda</taxon>
        <taxon>Hexapoda</taxon>
        <taxon>Insecta</taxon>
        <taxon>Pterygota</taxon>
        <taxon>Neoptera</taxon>
        <taxon>Endopterygota</taxon>
        <taxon>Hymenoptera</taxon>
        <taxon>Apocrita</taxon>
        <taxon>Aculeata</taxon>
        <taxon>Apoidea</taxon>
        <taxon>Anthophila</taxon>
        <taxon>Apidae</taxon>
        <taxon>Apis</taxon>
    </lineage>
</organism>
<protein>
    <submittedName>
        <fullName evidence="1">Uncharacterized protein</fullName>
    </submittedName>
</protein>
<dbReference type="CDD" id="cd22971">
    <property type="entry name" value="DD_RIIAD1"/>
    <property type="match status" value="1"/>
</dbReference>
<reference evidence="1 2" key="1">
    <citation type="submission" date="2014-07" db="EMBL/GenBank/DDBJ databases">
        <title>Genomic and transcriptomic analysis on Apis cerana provide comprehensive insights into honey bee biology.</title>
        <authorList>
            <person name="Diao Q."/>
            <person name="Sun L."/>
            <person name="Zheng H."/>
            <person name="Zheng H."/>
            <person name="Xu S."/>
            <person name="Wang S."/>
            <person name="Zeng Z."/>
            <person name="Hu F."/>
            <person name="Su S."/>
            <person name="Wu J."/>
        </authorList>
    </citation>
    <scope>NUCLEOTIDE SEQUENCE [LARGE SCALE GENOMIC DNA]</scope>
    <source>
        <tissue evidence="1">Pupae without intestine</tissue>
    </source>
</reference>
<evidence type="ECO:0000313" key="2">
    <source>
        <dbReference type="Proteomes" id="UP000242457"/>
    </source>
</evidence>
<gene>
    <name evidence="1" type="ORF">APICC_04933</name>
</gene>
<dbReference type="EMBL" id="KZ288427">
    <property type="protein sequence ID" value="PBC25913.1"/>
    <property type="molecule type" value="Genomic_DNA"/>
</dbReference>
<dbReference type="AlphaFoldDB" id="A0A2A3E2E2"/>
<sequence>MKKEKGKEEKENCIEHIQSDRELWSGVCILGTTILHHDEHNSCWSMCHSYTNTYTCSYQNSCICHMIMDQFPKNFRPFHPKDPPSGTLNYDLGALSKHQKSSLNSRKTIEIRRNEMYLKNHPEIKGLISILLRNVLRKHCSTNVHEIIGEFFNRPRHQIVLDLLRYFLSTEQTESIDKNVFQELTNVQVDEKKISCCNV</sequence>
<keyword evidence="2" id="KW-1185">Reference proteome</keyword>
<evidence type="ECO:0000313" key="1">
    <source>
        <dbReference type="EMBL" id="PBC25913.1"/>
    </source>
</evidence>
<dbReference type="InterPro" id="IPR059162">
    <property type="entry name" value="RIIAD1"/>
</dbReference>
<dbReference type="Proteomes" id="UP000242457">
    <property type="component" value="Unassembled WGS sequence"/>
</dbReference>
<dbReference type="OrthoDB" id="10249338at2759"/>